<dbReference type="EMBL" id="CASHSV030000206">
    <property type="protein sequence ID" value="CAJ2655180.1"/>
    <property type="molecule type" value="Genomic_DNA"/>
</dbReference>
<reference evidence="1" key="1">
    <citation type="submission" date="2023-10" db="EMBL/GenBank/DDBJ databases">
        <authorList>
            <person name="Rodriguez Cubillos JULIANA M."/>
            <person name="De Vega J."/>
        </authorList>
    </citation>
    <scope>NUCLEOTIDE SEQUENCE</scope>
</reference>
<name>A0ACB0KGZ5_TRIPR</name>
<dbReference type="Proteomes" id="UP001177021">
    <property type="component" value="Unassembled WGS sequence"/>
</dbReference>
<comment type="caution">
    <text evidence="1">The sequence shown here is derived from an EMBL/GenBank/DDBJ whole genome shotgun (WGS) entry which is preliminary data.</text>
</comment>
<organism evidence="1 2">
    <name type="scientific">Trifolium pratense</name>
    <name type="common">Red clover</name>
    <dbReference type="NCBI Taxonomy" id="57577"/>
    <lineage>
        <taxon>Eukaryota</taxon>
        <taxon>Viridiplantae</taxon>
        <taxon>Streptophyta</taxon>
        <taxon>Embryophyta</taxon>
        <taxon>Tracheophyta</taxon>
        <taxon>Spermatophyta</taxon>
        <taxon>Magnoliopsida</taxon>
        <taxon>eudicotyledons</taxon>
        <taxon>Gunneridae</taxon>
        <taxon>Pentapetalae</taxon>
        <taxon>rosids</taxon>
        <taxon>fabids</taxon>
        <taxon>Fabales</taxon>
        <taxon>Fabaceae</taxon>
        <taxon>Papilionoideae</taxon>
        <taxon>50 kb inversion clade</taxon>
        <taxon>NPAAA clade</taxon>
        <taxon>Hologalegina</taxon>
        <taxon>IRL clade</taxon>
        <taxon>Trifolieae</taxon>
        <taxon>Trifolium</taxon>
    </lineage>
</organism>
<evidence type="ECO:0000313" key="1">
    <source>
        <dbReference type="EMBL" id="CAJ2655180.1"/>
    </source>
</evidence>
<protein>
    <submittedName>
        <fullName evidence="1">Uncharacterized protein</fullName>
    </submittedName>
</protein>
<gene>
    <name evidence="1" type="ORF">MILVUS5_LOCUS22163</name>
</gene>
<accession>A0ACB0KGZ5</accession>
<keyword evidence="2" id="KW-1185">Reference proteome</keyword>
<sequence length="181" mass="20760">MKQSKDPFESPPESPIQTDSDTEDPSSNSLISQLSNTRTTIITKNNKDEQEEEKDDMDIYFAMFPADVPPKIAKMHSIVSQFTDQQMRRYESFRRAKFTKAQMTRLVASINGTNTVPELISLAVSVITKMFVGEVVETARIIMEERRESGPIRPSHLREAHGRLKLEGKAFKRTVPRRLFR</sequence>
<evidence type="ECO:0000313" key="2">
    <source>
        <dbReference type="Proteomes" id="UP001177021"/>
    </source>
</evidence>
<proteinExistence type="predicted"/>